<evidence type="ECO:0000313" key="6">
    <source>
        <dbReference type="Proteomes" id="UP001497392"/>
    </source>
</evidence>
<dbReference type="InterPro" id="IPR000608">
    <property type="entry name" value="UBC"/>
</dbReference>
<dbReference type="InterPro" id="IPR016135">
    <property type="entry name" value="UBQ-conjugating_enzyme/RWD"/>
</dbReference>
<dbReference type="PANTHER" id="PTHR46116">
    <property type="entry name" value="(E3-INDEPENDENT) E2 UBIQUITIN-CONJUGATING ENZYME"/>
    <property type="match status" value="1"/>
</dbReference>
<feature type="region of interest" description="Disordered" evidence="3">
    <location>
        <begin position="156"/>
        <end position="202"/>
    </location>
</feature>
<dbReference type="SMART" id="SM00212">
    <property type="entry name" value="UBCc"/>
    <property type="match status" value="1"/>
</dbReference>
<accession>A0ABP1FPL7</accession>
<protein>
    <submittedName>
        <fullName evidence="5">G4155 protein</fullName>
    </submittedName>
</protein>
<evidence type="ECO:0000256" key="1">
    <source>
        <dbReference type="ARBA" id="ARBA00022679"/>
    </source>
</evidence>
<keyword evidence="2" id="KW-0833">Ubl conjugation pathway</keyword>
<evidence type="ECO:0000259" key="4">
    <source>
        <dbReference type="PROSITE" id="PS50127"/>
    </source>
</evidence>
<comment type="caution">
    <text evidence="5">The sequence shown here is derived from an EMBL/GenBank/DDBJ whole genome shotgun (WGS) entry which is preliminary data.</text>
</comment>
<dbReference type="Pfam" id="PF00179">
    <property type="entry name" value="UQ_con"/>
    <property type="match status" value="1"/>
</dbReference>
<evidence type="ECO:0000256" key="2">
    <source>
        <dbReference type="ARBA" id="ARBA00022786"/>
    </source>
</evidence>
<feature type="compositionally biased region" description="Gly residues" evidence="3">
    <location>
        <begin position="167"/>
        <end position="182"/>
    </location>
</feature>
<evidence type="ECO:0000256" key="3">
    <source>
        <dbReference type="SAM" id="MobiDB-lite"/>
    </source>
</evidence>
<dbReference type="PANTHER" id="PTHR46116:SF39">
    <property type="entry name" value="BACULOVIRAL IAP REPEAT-CONTAINING PROTEIN 6"/>
    <property type="match status" value="1"/>
</dbReference>
<organism evidence="5 6">
    <name type="scientific">Coccomyxa viridis</name>
    <dbReference type="NCBI Taxonomy" id="1274662"/>
    <lineage>
        <taxon>Eukaryota</taxon>
        <taxon>Viridiplantae</taxon>
        <taxon>Chlorophyta</taxon>
        <taxon>core chlorophytes</taxon>
        <taxon>Trebouxiophyceae</taxon>
        <taxon>Trebouxiophyceae incertae sedis</taxon>
        <taxon>Coccomyxaceae</taxon>
        <taxon>Coccomyxa</taxon>
    </lineage>
</organism>
<reference evidence="5 6" key="1">
    <citation type="submission" date="2024-06" db="EMBL/GenBank/DDBJ databases">
        <authorList>
            <person name="Kraege A."/>
            <person name="Thomma B."/>
        </authorList>
    </citation>
    <scope>NUCLEOTIDE SEQUENCE [LARGE SCALE GENOMIC DNA]</scope>
</reference>
<dbReference type="Gene3D" id="3.10.110.10">
    <property type="entry name" value="Ubiquitin Conjugating Enzyme"/>
    <property type="match status" value="1"/>
</dbReference>
<feature type="region of interest" description="Disordered" evidence="3">
    <location>
        <begin position="370"/>
        <end position="409"/>
    </location>
</feature>
<keyword evidence="1" id="KW-0808">Transferase</keyword>
<gene>
    <name evidence="5" type="primary">g4155</name>
    <name evidence="5" type="ORF">VP750_LOCUS3549</name>
</gene>
<sequence length="669" mass="71725">MQARRARRHLQDFAALPTTCPNCPDHPEMPLAASFFSWKLQKLSTALRARGVEEVPKKQRSAAQMLQKLCFAASHACPTCSAGISKQDNEVISTAATGSLIRTDLHAAGPAGVAHQSVMDLTLSLAQHIYRLHHLLTRQHASGKLVRDAAASRCPSSTKKTLSAKGPSGGATKGVGYGGGRSDPGQAGMTKKAASEAQKRQDEADAAMTHLLSEITVCLSTNSGQALPHALCVMSQQLMLAAALRRLLQNDSLLDIGSRRSLYLELVQLLKHLGTRSELLPVLLRPADFDEAQAVAEGPGDSATKAIEEGSAPCCMDALGNLDKQCAVFQRSAEAMAESADDEDMDALAIALEIASAYEQLQESCATLKRASGTSENPGSSIPGQIEPQSRFLGLSTSSGEGKARNAAEAQRSIESRYVEVMTPLRFRDHALIQGNDFYFRKAVGSSKPSGKAWLRRVVQEQSSLATSLPVAWSSSIFLAVDTGNLSALRALILGPDHTPYATGAFIFDIFLPPEYPNKPPTVYFLTTGGGAWRASPNLYNCGKVCLSLLGTWSGPGWTPGSSTILQVLVSIQSMIFVNDTYFNEPGYDRNRNTSAGQSASAAYNLTTARGTLQHAVLGALRNPAPAFADVIREHFRMKKQAVTDACHQWLGKYDATTKAIQAELDKLT</sequence>
<dbReference type="PROSITE" id="PS50127">
    <property type="entry name" value="UBC_2"/>
    <property type="match status" value="1"/>
</dbReference>
<name>A0ABP1FPL7_9CHLO</name>
<keyword evidence="6" id="KW-1185">Reference proteome</keyword>
<dbReference type="SUPFAM" id="SSF54495">
    <property type="entry name" value="UBC-like"/>
    <property type="match status" value="1"/>
</dbReference>
<feature type="compositionally biased region" description="Basic and acidic residues" evidence="3">
    <location>
        <begin position="193"/>
        <end position="202"/>
    </location>
</feature>
<dbReference type="Proteomes" id="UP001497392">
    <property type="component" value="Unassembled WGS sequence"/>
</dbReference>
<dbReference type="CDD" id="cd23810">
    <property type="entry name" value="UBCc_BIRC6"/>
    <property type="match status" value="1"/>
</dbReference>
<proteinExistence type="predicted"/>
<dbReference type="EMBL" id="CAXHTA020000005">
    <property type="protein sequence ID" value="CAL5221890.1"/>
    <property type="molecule type" value="Genomic_DNA"/>
</dbReference>
<feature type="compositionally biased region" description="Polar residues" evidence="3">
    <location>
        <begin position="372"/>
        <end position="383"/>
    </location>
</feature>
<evidence type="ECO:0000313" key="5">
    <source>
        <dbReference type="EMBL" id="CAL5221890.1"/>
    </source>
</evidence>
<feature type="domain" description="UBC core" evidence="4">
    <location>
        <begin position="453"/>
        <end position="617"/>
    </location>
</feature>